<accession>A0AAV2S0Z4</accession>
<protein>
    <recommendedName>
        <fullName evidence="4">UBZ4-type domain-containing protein</fullName>
    </recommendedName>
</protein>
<evidence type="ECO:0008006" key="4">
    <source>
        <dbReference type="Google" id="ProtNLM"/>
    </source>
</evidence>
<comment type="caution">
    <text evidence="2">The sequence shown here is derived from an EMBL/GenBank/DDBJ whole genome shotgun (WGS) entry which is preliminary data.</text>
</comment>
<organism evidence="2 3">
    <name type="scientific">Meganyctiphanes norvegica</name>
    <name type="common">Northern krill</name>
    <name type="synonym">Thysanopoda norvegica</name>
    <dbReference type="NCBI Taxonomy" id="48144"/>
    <lineage>
        <taxon>Eukaryota</taxon>
        <taxon>Metazoa</taxon>
        <taxon>Ecdysozoa</taxon>
        <taxon>Arthropoda</taxon>
        <taxon>Crustacea</taxon>
        <taxon>Multicrustacea</taxon>
        <taxon>Malacostraca</taxon>
        <taxon>Eumalacostraca</taxon>
        <taxon>Eucarida</taxon>
        <taxon>Euphausiacea</taxon>
        <taxon>Euphausiidae</taxon>
        <taxon>Meganyctiphanes</taxon>
    </lineage>
</organism>
<evidence type="ECO:0000256" key="1">
    <source>
        <dbReference type="SAM" id="MobiDB-lite"/>
    </source>
</evidence>
<dbReference type="AlphaFoldDB" id="A0AAV2S0Z4"/>
<feature type="region of interest" description="Disordered" evidence="1">
    <location>
        <begin position="224"/>
        <end position="278"/>
    </location>
</feature>
<evidence type="ECO:0000313" key="3">
    <source>
        <dbReference type="Proteomes" id="UP001497623"/>
    </source>
</evidence>
<dbReference type="EMBL" id="CAXKWB010038328">
    <property type="protein sequence ID" value="CAL4151419.1"/>
    <property type="molecule type" value="Genomic_DNA"/>
</dbReference>
<feature type="compositionally biased region" description="Basic residues" evidence="1">
    <location>
        <begin position="252"/>
        <end position="262"/>
    </location>
</feature>
<feature type="compositionally biased region" description="Polar residues" evidence="1">
    <location>
        <begin position="226"/>
        <end position="235"/>
    </location>
</feature>
<keyword evidence="3" id="KW-1185">Reference proteome</keyword>
<proteinExistence type="predicted"/>
<name>A0AAV2S0Z4_MEGNR</name>
<dbReference type="Proteomes" id="UP001497623">
    <property type="component" value="Unassembled WGS sequence"/>
</dbReference>
<sequence>MTVGEENSGGNQSRLNVTGPVSRAAKLILATKKIENKEMADKSAVTSKINLECEALNFLISLNLTAAQIYSMNVKGVREQFELKRGKALVLEEKKVFKEIALDFSSQRLERFEQKDAQKSLKSTYEKNKFTKEKENKKYISSDNKPLKESNMQQILPKKTQPAYIGNKKPMFMENKNICEERDLYSKNTKQDNKVSTPKVSLDHQNNEDFGKFKFKKLVNNGMKELTNNNPMSSSRNERAMVDSKVVTPTRTQKKIVRKTPKMQKMVESPKESNMGKWINSKNSAEKTKPFTLSKVKHLDKFESEIDNIDLGNWSDDEVQETSNRMSNGYIRDFSPSISSTQEGGFIKNVSTVKSNNLKKSFGSSSDESTSSTPWIQGKSAKSSVVSGSGNCIGGTPKDKFGLNPARNKSLAQPSPNRKRLADTSPVSSPSSKRKAGGNQSPKYDLKECPICSGFFSASEIEVHAASCLQVLTSDSDDSDSCIPDISPQKPNNSLEIIYHK</sequence>
<feature type="non-terminal residue" evidence="2">
    <location>
        <position position="501"/>
    </location>
</feature>
<feature type="region of interest" description="Disordered" evidence="1">
    <location>
        <begin position="357"/>
        <end position="442"/>
    </location>
</feature>
<gene>
    <name evidence="2" type="ORF">MNOR_LOCUS30783</name>
</gene>
<reference evidence="2 3" key="1">
    <citation type="submission" date="2024-05" db="EMBL/GenBank/DDBJ databases">
        <authorList>
            <person name="Wallberg A."/>
        </authorList>
    </citation>
    <scope>NUCLEOTIDE SEQUENCE [LARGE SCALE GENOMIC DNA]</scope>
</reference>
<evidence type="ECO:0000313" key="2">
    <source>
        <dbReference type="EMBL" id="CAL4151419.1"/>
    </source>
</evidence>
<feature type="compositionally biased region" description="Low complexity" evidence="1">
    <location>
        <begin position="361"/>
        <end position="390"/>
    </location>
</feature>